<keyword evidence="2" id="KW-0460">Magnesium</keyword>
<dbReference type="KEGG" id="tbc:A0O31_00077"/>
<evidence type="ECO:0000256" key="1">
    <source>
        <dbReference type="ARBA" id="ARBA00029596"/>
    </source>
</evidence>
<feature type="binding site" evidence="2">
    <location>
        <position position="107"/>
    </location>
    <ligand>
        <name>substrate</name>
    </ligand>
</feature>
<evidence type="ECO:0000313" key="4">
    <source>
        <dbReference type="EMBL" id="APD08308.1"/>
    </source>
</evidence>
<evidence type="ECO:0000256" key="2">
    <source>
        <dbReference type="PIRSR" id="PIRSR605493-1"/>
    </source>
</evidence>
<dbReference type="STRING" id="56956.A0O31_00077"/>
<proteinExistence type="predicted"/>
<dbReference type="NCBIfam" id="NF006731">
    <property type="entry name" value="PRK09262.1"/>
    <property type="match status" value="1"/>
</dbReference>
<dbReference type="Pfam" id="PF03737">
    <property type="entry name" value="RraA-like"/>
    <property type="match status" value="1"/>
</dbReference>
<evidence type="ECO:0000256" key="3">
    <source>
        <dbReference type="SAM" id="Coils"/>
    </source>
</evidence>
<dbReference type="Proteomes" id="UP000182993">
    <property type="component" value="Chromosome"/>
</dbReference>
<feature type="binding site" evidence="2">
    <location>
        <begin position="85"/>
        <end position="88"/>
    </location>
    <ligand>
        <name>substrate</name>
    </ligand>
</feature>
<dbReference type="EMBL" id="CP016312">
    <property type="protein sequence ID" value="APD08308.1"/>
    <property type="molecule type" value="Genomic_DNA"/>
</dbReference>
<dbReference type="SUPFAM" id="SSF89562">
    <property type="entry name" value="RraA-like"/>
    <property type="match status" value="1"/>
</dbReference>
<sequence length="223" mass="23390">MLTPEEVKALAELGSATVYEASGREGLVPLSFLRFPPGVKAAGPAFPVLCAPGDNLGAHAAMAALKPGEVLVLAQAAAEPVALVGELLATQAKAQGAAAILVDGAVRDADELAALGLPVWARWVSPKGAKRERLLGLGVPVFLGGVEVRLGDYLVLDGDGVVVVPRERAREVLQKARERAEREGRLRERFAGGELSLDLYGLRERVAEQLAQAARLREEGGHG</sequence>
<dbReference type="GO" id="GO:0046872">
    <property type="term" value="F:metal ion binding"/>
    <property type="evidence" value="ECO:0007669"/>
    <property type="project" value="UniProtKB-KW"/>
</dbReference>
<dbReference type="OrthoDB" id="9784786at2"/>
<feature type="binding site" evidence="2">
    <location>
        <position position="108"/>
    </location>
    <ligand>
        <name>Mg(2+)</name>
        <dbReference type="ChEBI" id="CHEBI:18420"/>
    </ligand>
</feature>
<dbReference type="PANTHER" id="PTHR33254:SF4">
    <property type="entry name" value="4-HYDROXY-4-METHYL-2-OXOGLUTARATE ALDOLASE 3-RELATED"/>
    <property type="match status" value="1"/>
</dbReference>
<organism evidence="4 5">
    <name type="scientific">Thermus brockianus</name>
    <dbReference type="NCBI Taxonomy" id="56956"/>
    <lineage>
        <taxon>Bacteria</taxon>
        <taxon>Thermotogati</taxon>
        <taxon>Deinococcota</taxon>
        <taxon>Deinococci</taxon>
        <taxon>Thermales</taxon>
        <taxon>Thermaceae</taxon>
        <taxon>Thermus</taxon>
    </lineage>
</organism>
<name>A0A1J0LQL6_THEBO</name>
<dbReference type="InterPro" id="IPR005493">
    <property type="entry name" value="RraA/RraA-like"/>
</dbReference>
<keyword evidence="2" id="KW-0479">Metal-binding</keyword>
<gene>
    <name evidence="4" type="ORF">A0O31_00077</name>
</gene>
<dbReference type="Gene3D" id="3.50.30.40">
    <property type="entry name" value="Ribonuclease E inhibitor RraA/RraA-like"/>
    <property type="match status" value="1"/>
</dbReference>
<reference evidence="5" key="1">
    <citation type="submission" date="2016-06" db="EMBL/GenBank/DDBJ databases">
        <title>Whole genome sequencing of Thermus brockianus strain GE-1.</title>
        <authorList>
            <person name="Schaefers C."/>
            <person name="Blank S."/>
            <person name="Wiebusch S."/>
            <person name="Elleuche S."/>
            <person name="Antranikian G."/>
        </authorList>
    </citation>
    <scope>NUCLEOTIDE SEQUENCE [LARGE SCALE GENOMIC DNA]</scope>
    <source>
        <strain evidence="5">GE-1</strain>
    </source>
</reference>
<dbReference type="AlphaFoldDB" id="A0A1J0LQL6"/>
<comment type="cofactor">
    <cofactor evidence="2">
        <name>Mg(2+)</name>
        <dbReference type="ChEBI" id="CHEBI:18420"/>
    </cofactor>
</comment>
<dbReference type="RefSeq" id="WP_071676192.1">
    <property type="nucleotide sequence ID" value="NZ_CP016312.1"/>
</dbReference>
<feature type="coiled-coil region" evidence="3">
    <location>
        <begin position="166"/>
        <end position="219"/>
    </location>
</feature>
<dbReference type="CDD" id="cd16841">
    <property type="entry name" value="RraA_family"/>
    <property type="match status" value="1"/>
</dbReference>
<protein>
    <recommendedName>
        <fullName evidence="1">Regulator of ribonuclease activity homolog</fullName>
    </recommendedName>
</protein>
<keyword evidence="3" id="KW-0175">Coiled coil</keyword>
<dbReference type="InterPro" id="IPR036704">
    <property type="entry name" value="RraA/RraA-like_sf"/>
</dbReference>
<dbReference type="PANTHER" id="PTHR33254">
    <property type="entry name" value="4-HYDROXY-4-METHYL-2-OXOGLUTARATE ALDOLASE 3-RELATED"/>
    <property type="match status" value="1"/>
</dbReference>
<evidence type="ECO:0000313" key="5">
    <source>
        <dbReference type="Proteomes" id="UP000182993"/>
    </source>
</evidence>
<accession>A0A1J0LQL6</accession>